<feature type="compositionally biased region" description="Basic and acidic residues" evidence="1">
    <location>
        <begin position="461"/>
        <end position="478"/>
    </location>
</feature>
<sequence length="611" mass="65062">MATSPPIARNTFNSESAPSNSRTKDWARSGEPGSAFSGLTKSRRGTGRGGGRGTRGTRGGRGGGHAAGTSRIASNPPPVDKPIVDKSTEVPTTKSVDKPVEKTPSQPVEKPEIKRSEAPVTAPSSDKPSDSLSTPKPKSASRRSSTRSIPSIVLPPNNITSDTNDTIPTPKSARPANRRRRSQNGSSRAQASKKDIPPPLDQNLLRSTSQRGRNRLPQPPHSAPPMKDAPPHLSASGVLDVRNDIDALVERVRAVAMDRPSTPGSHIDWAGDEDDSLPDLDDWGVHTSTTSKSEGGQPEGGNIETTKNVTISPIMVEGLKSLPEPCKPSTPEKDAQSLPSTVGPLPEHPPKEKADSAVKKAETSPGKSTKEPKAPSHSPTARIHLHPSLPPKPMFTDTSSPNAKRNQAPRHPQSNKSTFNKSNPVNPRLPEQAKPVQQAEKVEAPTKTEIPLSAPVNAQEGKVEQKKTEEKKEEKGLIDDEPSEGLSASIHAPKFHSDSLLTTQESGSNRPPRNFVHNRAHTVGRPPSFLQSAPAHGNSRFSRSGFSTPRGPDQGYHARTHSSPPAGATHHRSHSRPVITGDAISRLARTIGSSSLSPSPSRTAVSLTSKD</sequence>
<feature type="compositionally biased region" description="Polar residues" evidence="1">
    <location>
        <begin position="10"/>
        <end position="21"/>
    </location>
</feature>
<feature type="compositionally biased region" description="Polar residues" evidence="1">
    <location>
        <begin position="396"/>
        <end position="405"/>
    </location>
</feature>
<organism evidence="2 3">
    <name type="scientific">Dendrothele bispora (strain CBS 962.96)</name>
    <dbReference type="NCBI Taxonomy" id="1314807"/>
    <lineage>
        <taxon>Eukaryota</taxon>
        <taxon>Fungi</taxon>
        <taxon>Dikarya</taxon>
        <taxon>Basidiomycota</taxon>
        <taxon>Agaricomycotina</taxon>
        <taxon>Agaricomycetes</taxon>
        <taxon>Agaricomycetidae</taxon>
        <taxon>Agaricales</taxon>
        <taxon>Agaricales incertae sedis</taxon>
        <taxon>Dendrothele</taxon>
    </lineage>
</organism>
<feature type="compositionally biased region" description="Basic and acidic residues" evidence="1">
    <location>
        <begin position="348"/>
        <end position="374"/>
    </location>
</feature>
<accession>A0A4V4HHM9</accession>
<evidence type="ECO:0000256" key="1">
    <source>
        <dbReference type="SAM" id="MobiDB-lite"/>
    </source>
</evidence>
<feature type="region of interest" description="Disordered" evidence="1">
    <location>
        <begin position="1"/>
        <end position="238"/>
    </location>
</feature>
<dbReference type="OrthoDB" id="3267789at2759"/>
<evidence type="ECO:0000313" key="2">
    <source>
        <dbReference type="EMBL" id="THV03296.1"/>
    </source>
</evidence>
<feature type="compositionally biased region" description="Polar residues" evidence="1">
    <location>
        <begin position="602"/>
        <end position="611"/>
    </location>
</feature>
<name>A0A4V4HHM9_DENBC</name>
<feature type="compositionally biased region" description="Polar residues" evidence="1">
    <location>
        <begin position="412"/>
        <end position="425"/>
    </location>
</feature>
<dbReference type="Proteomes" id="UP000297245">
    <property type="component" value="Unassembled WGS sequence"/>
</dbReference>
<feature type="compositionally biased region" description="Acidic residues" evidence="1">
    <location>
        <begin position="270"/>
        <end position="282"/>
    </location>
</feature>
<reference evidence="2 3" key="1">
    <citation type="journal article" date="2019" name="Nat. Ecol. Evol.">
        <title>Megaphylogeny resolves global patterns of mushroom evolution.</title>
        <authorList>
            <person name="Varga T."/>
            <person name="Krizsan K."/>
            <person name="Foldi C."/>
            <person name="Dima B."/>
            <person name="Sanchez-Garcia M."/>
            <person name="Sanchez-Ramirez S."/>
            <person name="Szollosi G.J."/>
            <person name="Szarkandi J.G."/>
            <person name="Papp V."/>
            <person name="Albert L."/>
            <person name="Andreopoulos W."/>
            <person name="Angelini C."/>
            <person name="Antonin V."/>
            <person name="Barry K.W."/>
            <person name="Bougher N.L."/>
            <person name="Buchanan P."/>
            <person name="Buyck B."/>
            <person name="Bense V."/>
            <person name="Catcheside P."/>
            <person name="Chovatia M."/>
            <person name="Cooper J."/>
            <person name="Damon W."/>
            <person name="Desjardin D."/>
            <person name="Finy P."/>
            <person name="Geml J."/>
            <person name="Haridas S."/>
            <person name="Hughes K."/>
            <person name="Justo A."/>
            <person name="Karasinski D."/>
            <person name="Kautmanova I."/>
            <person name="Kiss B."/>
            <person name="Kocsube S."/>
            <person name="Kotiranta H."/>
            <person name="LaButti K.M."/>
            <person name="Lechner B.E."/>
            <person name="Liimatainen K."/>
            <person name="Lipzen A."/>
            <person name="Lukacs Z."/>
            <person name="Mihaltcheva S."/>
            <person name="Morgado L.N."/>
            <person name="Niskanen T."/>
            <person name="Noordeloos M.E."/>
            <person name="Ohm R.A."/>
            <person name="Ortiz-Santana B."/>
            <person name="Ovrebo C."/>
            <person name="Racz N."/>
            <person name="Riley R."/>
            <person name="Savchenko A."/>
            <person name="Shiryaev A."/>
            <person name="Soop K."/>
            <person name="Spirin V."/>
            <person name="Szebenyi C."/>
            <person name="Tomsovsky M."/>
            <person name="Tulloss R.E."/>
            <person name="Uehling J."/>
            <person name="Grigoriev I.V."/>
            <person name="Vagvolgyi C."/>
            <person name="Papp T."/>
            <person name="Martin F.M."/>
            <person name="Miettinen O."/>
            <person name="Hibbett D.S."/>
            <person name="Nagy L.G."/>
        </authorList>
    </citation>
    <scope>NUCLEOTIDE SEQUENCE [LARGE SCALE GENOMIC DNA]</scope>
    <source>
        <strain evidence="2 3">CBS 962.96</strain>
    </source>
</reference>
<dbReference type="EMBL" id="ML179068">
    <property type="protein sequence ID" value="THV03296.1"/>
    <property type="molecule type" value="Genomic_DNA"/>
</dbReference>
<dbReference type="AlphaFoldDB" id="A0A4V4HHM9"/>
<evidence type="ECO:0000313" key="3">
    <source>
        <dbReference type="Proteomes" id="UP000297245"/>
    </source>
</evidence>
<gene>
    <name evidence="2" type="ORF">K435DRAFT_715677</name>
</gene>
<feature type="compositionally biased region" description="Polar residues" evidence="1">
    <location>
        <begin position="499"/>
        <end position="511"/>
    </location>
</feature>
<feature type="compositionally biased region" description="Polar residues" evidence="1">
    <location>
        <begin position="157"/>
        <end position="169"/>
    </location>
</feature>
<protein>
    <submittedName>
        <fullName evidence="2">Uncharacterized protein</fullName>
    </submittedName>
</protein>
<feature type="compositionally biased region" description="Polar residues" evidence="1">
    <location>
        <begin position="122"/>
        <end position="132"/>
    </location>
</feature>
<feature type="compositionally biased region" description="Gly residues" evidence="1">
    <location>
        <begin position="47"/>
        <end position="66"/>
    </location>
</feature>
<keyword evidence="3" id="KW-1185">Reference proteome</keyword>
<feature type="region of interest" description="Disordered" evidence="1">
    <location>
        <begin position="258"/>
        <end position="611"/>
    </location>
</feature>
<proteinExistence type="predicted"/>